<dbReference type="Proteomes" id="UP000697710">
    <property type="component" value="Unassembled WGS sequence"/>
</dbReference>
<evidence type="ECO:0000313" key="3">
    <source>
        <dbReference type="EMBL" id="MCA9728530.1"/>
    </source>
</evidence>
<dbReference type="SUPFAM" id="SSF51126">
    <property type="entry name" value="Pectin lyase-like"/>
    <property type="match status" value="1"/>
</dbReference>
<organism evidence="3 4">
    <name type="scientific">Eiseniibacteriota bacterium</name>
    <dbReference type="NCBI Taxonomy" id="2212470"/>
    <lineage>
        <taxon>Bacteria</taxon>
        <taxon>Candidatus Eiseniibacteriota</taxon>
    </lineage>
</organism>
<dbReference type="GO" id="GO:0000272">
    <property type="term" value="P:polysaccharide catabolic process"/>
    <property type="evidence" value="ECO:0007669"/>
    <property type="project" value="InterPro"/>
</dbReference>
<dbReference type="InterPro" id="IPR039448">
    <property type="entry name" value="Beta_helix"/>
</dbReference>
<dbReference type="Gene3D" id="2.160.20.10">
    <property type="entry name" value="Single-stranded right-handed beta-helix, Pectin lyase-like"/>
    <property type="match status" value="1"/>
</dbReference>
<evidence type="ECO:0000256" key="1">
    <source>
        <dbReference type="SAM" id="SignalP"/>
    </source>
</evidence>
<gene>
    <name evidence="3" type="ORF">KC729_12655</name>
</gene>
<feature type="domain" description="Right handed beta helix" evidence="2">
    <location>
        <begin position="99"/>
        <end position="253"/>
    </location>
</feature>
<dbReference type="AlphaFoldDB" id="A0A956RQ36"/>
<dbReference type="SUPFAM" id="SSF63446">
    <property type="entry name" value="Type I dockerin domain"/>
    <property type="match status" value="1"/>
</dbReference>
<dbReference type="InterPro" id="IPR011050">
    <property type="entry name" value="Pectin_lyase_fold/virulence"/>
</dbReference>
<reference evidence="3" key="2">
    <citation type="journal article" date="2021" name="Microbiome">
        <title>Successional dynamics and alternative stable states in a saline activated sludge microbial community over 9 years.</title>
        <authorList>
            <person name="Wang Y."/>
            <person name="Ye J."/>
            <person name="Ju F."/>
            <person name="Liu L."/>
            <person name="Boyd J.A."/>
            <person name="Deng Y."/>
            <person name="Parks D.H."/>
            <person name="Jiang X."/>
            <person name="Yin X."/>
            <person name="Woodcroft B.J."/>
            <person name="Tyson G.W."/>
            <person name="Hugenholtz P."/>
            <person name="Polz M.F."/>
            <person name="Zhang T."/>
        </authorList>
    </citation>
    <scope>NUCLEOTIDE SEQUENCE</scope>
    <source>
        <strain evidence="3">HKST-UBA01</strain>
    </source>
</reference>
<name>A0A956RQ36_UNCEI</name>
<comment type="caution">
    <text evidence="3">The sequence shown here is derived from an EMBL/GenBank/DDBJ whole genome shotgun (WGS) entry which is preliminary data.</text>
</comment>
<dbReference type="InterPro" id="IPR059226">
    <property type="entry name" value="Choice_anch_Q_dom"/>
</dbReference>
<sequence length="446" mass="45110">MKAAFFTCIVTTLFALSVNDAHGQPWYVDATAGPGGTGTTPTSALNSIQLAIDMSMSGDTIYVLPGPPYVESIVVSGKSIDILGTAGPAATTIDGTSLGATLVTLENGADGLFEGFTLTNSAGTADGQAMRINSSNPVVRNCHFIDNTTNIGNGGAIFAEASAATVIDCWFQGNVATDGGAFYAANCPADLTVANCVFWQNAAQGMSDNDGGAIRNANSSPRYIHCTICENTAGSDGGGLASGGGGAPEVINCIVWGNSDSNGMGQDAQIYDQPGQVTSVNYSCVMAYATLAGTGCIGLDPEFVNYTAGDFHLLPTSPCIDAGDPVAPGIPPTDVDGETRPQGLAPDMGVDEVPVFTRGDCNDDGGFDIGDPVAALNTLFASGSALPACVKACDANDDGSFDIGDPVFMLSALVASGNPPAPPSFPTCGVDPTVDDLRCVDCAACP</sequence>
<evidence type="ECO:0000313" key="4">
    <source>
        <dbReference type="Proteomes" id="UP000697710"/>
    </source>
</evidence>
<evidence type="ECO:0000259" key="2">
    <source>
        <dbReference type="Pfam" id="PF13229"/>
    </source>
</evidence>
<dbReference type="Gene3D" id="1.10.1330.10">
    <property type="entry name" value="Dockerin domain"/>
    <property type="match status" value="1"/>
</dbReference>
<dbReference type="Pfam" id="PF13229">
    <property type="entry name" value="Beta_helix"/>
    <property type="match status" value="1"/>
</dbReference>
<dbReference type="NCBIfam" id="NF041518">
    <property type="entry name" value="choice_anch_Q"/>
    <property type="match status" value="1"/>
</dbReference>
<proteinExistence type="predicted"/>
<dbReference type="InterPro" id="IPR012334">
    <property type="entry name" value="Pectin_lyas_fold"/>
</dbReference>
<accession>A0A956RQ36</accession>
<keyword evidence="1" id="KW-0732">Signal</keyword>
<dbReference type="EMBL" id="JAGQHR010000409">
    <property type="protein sequence ID" value="MCA9728530.1"/>
    <property type="molecule type" value="Genomic_DNA"/>
</dbReference>
<feature type="signal peptide" evidence="1">
    <location>
        <begin position="1"/>
        <end position="23"/>
    </location>
</feature>
<protein>
    <recommendedName>
        <fullName evidence="2">Right handed beta helix domain-containing protein</fullName>
    </recommendedName>
</protein>
<reference evidence="3" key="1">
    <citation type="submission" date="2020-04" db="EMBL/GenBank/DDBJ databases">
        <authorList>
            <person name="Zhang T."/>
        </authorList>
    </citation>
    <scope>NUCLEOTIDE SEQUENCE</scope>
    <source>
        <strain evidence="3">HKST-UBA01</strain>
    </source>
</reference>
<feature type="chain" id="PRO_5037707829" description="Right handed beta helix domain-containing protein" evidence="1">
    <location>
        <begin position="24"/>
        <end position="446"/>
    </location>
</feature>
<dbReference type="InterPro" id="IPR036439">
    <property type="entry name" value="Dockerin_dom_sf"/>
</dbReference>